<evidence type="ECO:0000256" key="2">
    <source>
        <dbReference type="ARBA" id="ARBA00004245"/>
    </source>
</evidence>
<keyword evidence="4" id="KW-0597">Phosphoprotein</keyword>
<evidence type="ECO:0000313" key="12">
    <source>
        <dbReference type="EMBL" id="CAH1391073.1"/>
    </source>
</evidence>
<evidence type="ECO:0000313" key="13">
    <source>
        <dbReference type="Proteomes" id="UP001152798"/>
    </source>
</evidence>
<dbReference type="Gene3D" id="6.10.280.150">
    <property type="match status" value="1"/>
</dbReference>
<keyword evidence="7" id="KW-0539">Nucleus</keyword>
<dbReference type="InterPro" id="IPR036936">
    <property type="entry name" value="CRIB_dom_sf"/>
</dbReference>
<keyword evidence="13" id="KW-1185">Reference proteome</keyword>
<dbReference type="Proteomes" id="UP001152798">
    <property type="component" value="Chromosome 1"/>
</dbReference>
<dbReference type="Gene3D" id="3.90.810.10">
    <property type="entry name" value="CRIB domain"/>
    <property type="match status" value="1"/>
</dbReference>
<dbReference type="CDD" id="cd00132">
    <property type="entry name" value="CRIB"/>
    <property type="match status" value="1"/>
</dbReference>
<feature type="compositionally biased region" description="Pro residues" evidence="8">
    <location>
        <begin position="312"/>
        <end position="327"/>
    </location>
</feature>
<dbReference type="CDD" id="cd01205">
    <property type="entry name" value="EVH1_WASP-like"/>
    <property type="match status" value="1"/>
</dbReference>
<evidence type="ECO:0000256" key="5">
    <source>
        <dbReference type="ARBA" id="ARBA00022737"/>
    </source>
</evidence>
<name>A0A9P0E721_NEZVI</name>
<feature type="compositionally biased region" description="Polar residues" evidence="8">
    <location>
        <begin position="346"/>
        <end position="361"/>
    </location>
</feature>
<proteinExistence type="predicted"/>
<dbReference type="InterPro" id="IPR003124">
    <property type="entry name" value="WH2_dom"/>
</dbReference>
<evidence type="ECO:0000256" key="8">
    <source>
        <dbReference type="SAM" id="MobiDB-lite"/>
    </source>
</evidence>
<dbReference type="AlphaFoldDB" id="A0A9P0E721"/>
<dbReference type="SMART" id="SM00461">
    <property type="entry name" value="WH1"/>
    <property type="match status" value="1"/>
</dbReference>
<dbReference type="Pfam" id="PF00568">
    <property type="entry name" value="WH1"/>
    <property type="match status" value="1"/>
</dbReference>
<dbReference type="EMBL" id="OV725077">
    <property type="protein sequence ID" value="CAH1391073.1"/>
    <property type="molecule type" value="Genomic_DNA"/>
</dbReference>
<comment type="subcellular location">
    <subcellularLocation>
        <location evidence="2">Cytoplasm</location>
        <location evidence="2">Cytoskeleton</location>
    </subcellularLocation>
    <subcellularLocation>
        <location evidence="1">Nucleus</location>
    </subcellularLocation>
</comment>
<evidence type="ECO:0000256" key="6">
    <source>
        <dbReference type="ARBA" id="ARBA00023212"/>
    </source>
</evidence>
<dbReference type="InterPro" id="IPR033927">
    <property type="entry name" value="WASPfam_EVH1"/>
</dbReference>
<dbReference type="Gene3D" id="2.30.29.30">
    <property type="entry name" value="Pleckstrin-homology domain (PH domain)/Phosphotyrosine-binding domain (PTB)"/>
    <property type="match status" value="1"/>
</dbReference>
<dbReference type="Pfam" id="PF00786">
    <property type="entry name" value="PBD"/>
    <property type="match status" value="1"/>
</dbReference>
<dbReference type="OrthoDB" id="8963340at2759"/>
<reference evidence="12" key="1">
    <citation type="submission" date="2022-01" db="EMBL/GenBank/DDBJ databases">
        <authorList>
            <person name="King R."/>
        </authorList>
    </citation>
    <scope>NUCLEOTIDE SEQUENCE</scope>
</reference>
<feature type="region of interest" description="Disordered" evidence="8">
    <location>
        <begin position="415"/>
        <end position="442"/>
    </location>
</feature>
<sequence length="442" mass="49739">MPEHRNSILLTQEENDLVFSLVGYKCETIATTVIELYTTGGPKNGEWFHKETGVLCLVKDSNKKSYFFRIYCPIRKRLLWEHEVYNNIQYITPTKFLHTFEAENCIAGFNFANEEEGSKLHSILVETLEIRRQRRVEKNRRNRYNNSHTIKVAPHTNGVSYGSPLISPTVTEIAKKEGKRKQKFSKSDIGPPQDFRHVSHVGWDPHKGFDLEKADDPQLKEFFAQAGVSETHLRDKETREFIYDFIIKNGGIDAVKEQIEPMEPPPIPARFRAPPKPPIKNLGPPPPPPQRFPPSKSVPSTPKQVAVVEPIFAPPPPPPPPGPPPMPVAEESYTRNKSAMLEELTSKGNQLKPLNNVNNSSETEEKKPPSDSRCQLLEQIKIGVNLKPVSTNVTPVQNRNIQASGLAGALARALADRKQDIQGDSSSTSDSDEAFDDEEWDD</sequence>
<keyword evidence="5" id="KW-0677">Repeat</keyword>
<dbReference type="InterPro" id="IPR011993">
    <property type="entry name" value="PH-like_dom_sf"/>
</dbReference>
<dbReference type="PROSITE" id="PS50108">
    <property type="entry name" value="CRIB"/>
    <property type="match status" value="1"/>
</dbReference>
<evidence type="ECO:0000259" key="10">
    <source>
        <dbReference type="PROSITE" id="PS50229"/>
    </source>
</evidence>
<dbReference type="InterPro" id="IPR000697">
    <property type="entry name" value="WH1/EVH1_dom"/>
</dbReference>
<keyword evidence="3" id="KW-0963">Cytoplasm</keyword>
<dbReference type="GO" id="GO:0005634">
    <property type="term" value="C:nucleus"/>
    <property type="evidence" value="ECO:0007669"/>
    <property type="project" value="UniProtKB-SubCell"/>
</dbReference>
<dbReference type="GO" id="GO:0003779">
    <property type="term" value="F:actin binding"/>
    <property type="evidence" value="ECO:0007669"/>
    <property type="project" value="InterPro"/>
</dbReference>
<protein>
    <submittedName>
        <fullName evidence="12">Uncharacterized protein</fullName>
    </submittedName>
</protein>
<accession>A0A9P0E721</accession>
<feature type="compositionally biased region" description="Acidic residues" evidence="8">
    <location>
        <begin position="430"/>
        <end position="442"/>
    </location>
</feature>
<evidence type="ECO:0000256" key="1">
    <source>
        <dbReference type="ARBA" id="ARBA00004123"/>
    </source>
</evidence>
<dbReference type="FunFam" id="2.30.29.30:FF:000130">
    <property type="entry name" value="neural Wiskott-Aldrich syndrome protein"/>
    <property type="match status" value="1"/>
</dbReference>
<dbReference type="InterPro" id="IPR000095">
    <property type="entry name" value="CRIB_dom"/>
</dbReference>
<feature type="domain" description="WH1" evidence="10">
    <location>
        <begin position="21"/>
        <end position="131"/>
    </location>
</feature>
<dbReference type="SMART" id="SM00285">
    <property type="entry name" value="PBD"/>
    <property type="match status" value="1"/>
</dbReference>
<keyword evidence="6" id="KW-0206">Cytoskeleton</keyword>
<feature type="domain" description="CRIB" evidence="9">
    <location>
        <begin position="189"/>
        <end position="202"/>
    </location>
</feature>
<feature type="domain" description="WH2" evidence="11">
    <location>
        <begin position="372"/>
        <end position="389"/>
    </location>
</feature>
<feature type="compositionally biased region" description="Pro residues" evidence="8">
    <location>
        <begin position="262"/>
        <end position="292"/>
    </location>
</feature>
<dbReference type="FunFam" id="3.90.810.10:FF:000003">
    <property type="entry name" value="Neural Wiskott-Aldrich syndrome protein-like"/>
    <property type="match status" value="1"/>
</dbReference>
<dbReference type="SUPFAM" id="SSF50729">
    <property type="entry name" value="PH domain-like"/>
    <property type="match status" value="1"/>
</dbReference>
<dbReference type="GO" id="GO:0007015">
    <property type="term" value="P:actin filament organization"/>
    <property type="evidence" value="ECO:0007669"/>
    <property type="project" value="InterPro"/>
</dbReference>
<evidence type="ECO:0000259" key="9">
    <source>
        <dbReference type="PROSITE" id="PS50108"/>
    </source>
</evidence>
<evidence type="ECO:0000259" key="11">
    <source>
        <dbReference type="PROSITE" id="PS51082"/>
    </source>
</evidence>
<dbReference type="PANTHER" id="PTHR11202:SF36">
    <property type="entry name" value="ACTIN NUCLEATION-PROMOTING FACTOR WASL"/>
    <property type="match status" value="1"/>
</dbReference>
<evidence type="ECO:0000256" key="4">
    <source>
        <dbReference type="ARBA" id="ARBA00022553"/>
    </source>
</evidence>
<dbReference type="PANTHER" id="PTHR11202">
    <property type="entry name" value="SPROUTY-RELATED, EVH1 DOMAIN-CONTAINING PROTEIN FAMILY MEMBER"/>
    <property type="match status" value="1"/>
</dbReference>
<evidence type="ECO:0000256" key="3">
    <source>
        <dbReference type="ARBA" id="ARBA00022490"/>
    </source>
</evidence>
<dbReference type="SUPFAM" id="SSF47912">
    <property type="entry name" value="Wiscott-Aldrich syndrome protein, WASP, C-terminal domain"/>
    <property type="match status" value="1"/>
</dbReference>
<gene>
    <name evidence="12" type="ORF">NEZAVI_LOCUS2160</name>
</gene>
<evidence type="ECO:0000256" key="7">
    <source>
        <dbReference type="ARBA" id="ARBA00023242"/>
    </source>
</evidence>
<organism evidence="12 13">
    <name type="scientific">Nezara viridula</name>
    <name type="common">Southern green stink bug</name>
    <name type="synonym">Cimex viridulus</name>
    <dbReference type="NCBI Taxonomy" id="85310"/>
    <lineage>
        <taxon>Eukaryota</taxon>
        <taxon>Metazoa</taxon>
        <taxon>Ecdysozoa</taxon>
        <taxon>Arthropoda</taxon>
        <taxon>Hexapoda</taxon>
        <taxon>Insecta</taxon>
        <taxon>Pterygota</taxon>
        <taxon>Neoptera</taxon>
        <taxon>Paraneoptera</taxon>
        <taxon>Hemiptera</taxon>
        <taxon>Heteroptera</taxon>
        <taxon>Panheteroptera</taxon>
        <taxon>Pentatomomorpha</taxon>
        <taxon>Pentatomoidea</taxon>
        <taxon>Pentatomidae</taxon>
        <taxon>Pentatominae</taxon>
        <taxon>Nezara</taxon>
    </lineage>
</organism>
<dbReference type="GO" id="GO:0005856">
    <property type="term" value="C:cytoskeleton"/>
    <property type="evidence" value="ECO:0007669"/>
    <property type="project" value="UniProtKB-SubCell"/>
</dbReference>
<feature type="region of interest" description="Disordered" evidence="8">
    <location>
        <begin position="261"/>
        <end position="374"/>
    </location>
</feature>
<dbReference type="InterPro" id="IPR011026">
    <property type="entry name" value="WAS_C"/>
</dbReference>
<dbReference type="PROSITE" id="PS51082">
    <property type="entry name" value="WH2"/>
    <property type="match status" value="1"/>
</dbReference>
<dbReference type="PROSITE" id="PS50229">
    <property type="entry name" value="WH1"/>
    <property type="match status" value="1"/>
</dbReference>